<reference evidence="2" key="1">
    <citation type="submission" date="2016-07" db="EMBL/GenBank/DDBJ databases">
        <title>De novo transcriptome assembly of four accessions of the metal hyperaccumulator plant Noccaea caerulescens.</title>
        <authorList>
            <person name="Blande D."/>
            <person name="Halimaa P."/>
            <person name="Tervahauta A.I."/>
            <person name="Aarts M.G."/>
            <person name="Karenlampi S.O."/>
        </authorList>
    </citation>
    <scope>NUCLEOTIDE SEQUENCE</scope>
</reference>
<evidence type="ECO:0000313" key="2">
    <source>
        <dbReference type="EMBL" id="JAU07945.1"/>
    </source>
</evidence>
<feature type="transmembrane region" description="Helical" evidence="1">
    <location>
        <begin position="33"/>
        <end position="59"/>
    </location>
</feature>
<name>A0A1J3CJ29_NOCCA</name>
<sequence>MNGLLSLIAAAVAVTTEKLVIWALFWPDVSSYFLGWALVNLLGLALVLFMGFALVTCLVPQSIDAPVHERLLHVFSLHWERYLSSLLLLLSHDFNIGDCCHFLLRGALSWISLFEARRSNQFSSRRILKMRIGFQSHLAK</sequence>
<proteinExistence type="predicted"/>
<keyword evidence="1" id="KW-0472">Membrane</keyword>
<keyword evidence="1" id="KW-1133">Transmembrane helix</keyword>
<dbReference type="EMBL" id="GEVI01024375">
    <property type="protein sequence ID" value="JAU07945.1"/>
    <property type="molecule type" value="Transcribed_RNA"/>
</dbReference>
<evidence type="ECO:0000256" key="1">
    <source>
        <dbReference type="SAM" id="Phobius"/>
    </source>
</evidence>
<dbReference type="AlphaFoldDB" id="A0A1J3CJ29"/>
<keyword evidence="1" id="KW-0812">Transmembrane</keyword>
<organism evidence="2">
    <name type="scientific">Noccaea caerulescens</name>
    <name type="common">Alpine penny-cress</name>
    <name type="synonym">Thlaspi caerulescens</name>
    <dbReference type="NCBI Taxonomy" id="107243"/>
    <lineage>
        <taxon>Eukaryota</taxon>
        <taxon>Viridiplantae</taxon>
        <taxon>Streptophyta</taxon>
        <taxon>Embryophyta</taxon>
        <taxon>Tracheophyta</taxon>
        <taxon>Spermatophyta</taxon>
        <taxon>Magnoliopsida</taxon>
        <taxon>eudicotyledons</taxon>
        <taxon>Gunneridae</taxon>
        <taxon>Pentapetalae</taxon>
        <taxon>rosids</taxon>
        <taxon>malvids</taxon>
        <taxon>Brassicales</taxon>
        <taxon>Brassicaceae</taxon>
        <taxon>Coluteocarpeae</taxon>
        <taxon>Noccaea</taxon>
    </lineage>
</organism>
<protein>
    <submittedName>
        <fullName evidence="2">Uncharacterized protein</fullName>
    </submittedName>
</protein>
<gene>
    <name evidence="2" type="ORF">GA_TR406_c1_g1_i1_g.1224</name>
</gene>
<accession>A0A1J3CJ29</accession>